<evidence type="ECO:0000259" key="11">
    <source>
        <dbReference type="PROSITE" id="PS50893"/>
    </source>
</evidence>
<comment type="subcellular location">
    <subcellularLocation>
        <location evidence="1">Cell membrane</location>
        <topology evidence="1">Peripheral membrane protein</topology>
        <orientation evidence="1">Cytoplasmic side</orientation>
    </subcellularLocation>
</comment>
<keyword evidence="8" id="KW-0046">Antibiotic resistance</keyword>
<evidence type="ECO:0000256" key="1">
    <source>
        <dbReference type="ARBA" id="ARBA00004413"/>
    </source>
</evidence>
<dbReference type="PANTHER" id="PTHR42711">
    <property type="entry name" value="ABC TRANSPORTER ATP-BINDING PROTEIN"/>
    <property type="match status" value="1"/>
</dbReference>
<keyword evidence="2" id="KW-0813">Transport</keyword>
<dbReference type="GO" id="GO:0005524">
    <property type="term" value="F:ATP binding"/>
    <property type="evidence" value="ECO:0007669"/>
    <property type="project" value="UniProtKB-KW"/>
</dbReference>
<dbReference type="Proteomes" id="UP001595997">
    <property type="component" value="Unassembled WGS sequence"/>
</dbReference>
<dbReference type="RefSeq" id="WP_386443914.1">
    <property type="nucleotide sequence ID" value="NZ_JBHSFH010000004.1"/>
</dbReference>
<evidence type="ECO:0000256" key="6">
    <source>
        <dbReference type="ARBA" id="ARBA00022967"/>
    </source>
</evidence>
<evidence type="ECO:0000313" key="13">
    <source>
        <dbReference type="Proteomes" id="UP001595997"/>
    </source>
</evidence>
<dbReference type="SUPFAM" id="SSF52540">
    <property type="entry name" value="P-loop containing nucleoside triphosphate hydrolases"/>
    <property type="match status" value="1"/>
</dbReference>
<evidence type="ECO:0000313" key="12">
    <source>
        <dbReference type="EMBL" id="MFC4493901.1"/>
    </source>
</evidence>
<evidence type="ECO:0000256" key="7">
    <source>
        <dbReference type="ARBA" id="ARBA00023136"/>
    </source>
</evidence>
<dbReference type="SMART" id="SM00382">
    <property type="entry name" value="AAA"/>
    <property type="match status" value="1"/>
</dbReference>
<evidence type="ECO:0000256" key="5">
    <source>
        <dbReference type="ARBA" id="ARBA00022840"/>
    </source>
</evidence>
<keyword evidence="6" id="KW-1278">Translocase</keyword>
<evidence type="ECO:0000256" key="3">
    <source>
        <dbReference type="ARBA" id="ARBA00022475"/>
    </source>
</evidence>
<accession>A0ABV9A8L9</accession>
<evidence type="ECO:0000256" key="8">
    <source>
        <dbReference type="ARBA" id="ARBA00023251"/>
    </source>
</evidence>
<name>A0ABV9A8L9_9ACTN</name>
<gene>
    <name evidence="12" type="ORF">ACFPA8_07100</name>
</gene>
<dbReference type="Pfam" id="PF00005">
    <property type="entry name" value="ABC_tran"/>
    <property type="match status" value="1"/>
</dbReference>
<comment type="similarity">
    <text evidence="9">Belongs to the ABC transporter superfamily. Drug exporter-1 (DrugE1) (TC 3.A.1.105) family.</text>
</comment>
<dbReference type="PROSITE" id="PS50893">
    <property type="entry name" value="ABC_TRANSPORTER_2"/>
    <property type="match status" value="1"/>
</dbReference>
<dbReference type="InterPro" id="IPR005894">
    <property type="entry name" value="DrrA"/>
</dbReference>
<organism evidence="12 13">
    <name type="scientific">Streptomyces ovatisporus</name>
    <dbReference type="NCBI Taxonomy" id="1128682"/>
    <lineage>
        <taxon>Bacteria</taxon>
        <taxon>Bacillati</taxon>
        <taxon>Actinomycetota</taxon>
        <taxon>Actinomycetes</taxon>
        <taxon>Kitasatosporales</taxon>
        <taxon>Streptomycetaceae</taxon>
        <taxon>Streptomyces</taxon>
    </lineage>
</organism>
<reference evidence="13" key="1">
    <citation type="journal article" date="2019" name="Int. J. Syst. Evol. Microbiol.">
        <title>The Global Catalogue of Microorganisms (GCM) 10K type strain sequencing project: providing services to taxonomists for standard genome sequencing and annotation.</title>
        <authorList>
            <consortium name="The Broad Institute Genomics Platform"/>
            <consortium name="The Broad Institute Genome Sequencing Center for Infectious Disease"/>
            <person name="Wu L."/>
            <person name="Ma J."/>
        </authorList>
    </citation>
    <scope>NUCLEOTIDE SEQUENCE [LARGE SCALE GENOMIC DNA]</scope>
    <source>
        <strain evidence="13">CGMCC 4.7357</strain>
    </source>
</reference>
<evidence type="ECO:0000256" key="2">
    <source>
        <dbReference type="ARBA" id="ARBA00022448"/>
    </source>
</evidence>
<keyword evidence="13" id="KW-1185">Reference proteome</keyword>
<keyword evidence="7" id="KW-0472">Membrane</keyword>
<keyword evidence="3" id="KW-1003">Cell membrane</keyword>
<keyword evidence="5 12" id="KW-0067">ATP-binding</keyword>
<dbReference type="PANTHER" id="PTHR42711:SF19">
    <property type="entry name" value="DOXORUBICIN RESISTANCE ATP-BINDING PROTEIN DRRA"/>
    <property type="match status" value="1"/>
</dbReference>
<protein>
    <submittedName>
        <fullName evidence="12">ATP-binding cassette domain-containing protein</fullName>
    </submittedName>
</protein>
<dbReference type="EMBL" id="JBHSFH010000004">
    <property type="protein sequence ID" value="MFC4493901.1"/>
    <property type="molecule type" value="Genomic_DNA"/>
</dbReference>
<proteinExistence type="inferred from homology"/>
<feature type="region of interest" description="Disordered" evidence="10">
    <location>
        <begin position="327"/>
        <end position="360"/>
    </location>
</feature>
<sequence>MRTDTAKHTTPRQHDGPAIETSGLVKVFGDNRAVDGIDLRVPAGTVYGVLGPNGAGKTTAVKMLATLLRPDGGEARVFGHDVLREADAVRSRVSLTGQYASVDEDLTGTENLVLLARLLGHSKQSARKRAAKLLEAFGLEEAAGRQVKQYSGGMRRRIDIAASILNTPDLLFLDEPTTGLDPRSRNQVWDIVRAVVAQGTTVLLTTQYLDEADQLAGRIAVIDHGRVIAEGTPGQLKSSVGAGSIHLRLRDGSQREEARHVLSQTLAAQVQPEADPVALTARVQGGGTERGAAEQAALALAELTRSGITVDHFSLGQPSLDEVFLALTDHPAHDEDQPADGRSPVSRSSQNGHAAEETRS</sequence>
<keyword evidence="4" id="KW-0547">Nucleotide-binding</keyword>
<evidence type="ECO:0000256" key="9">
    <source>
        <dbReference type="ARBA" id="ARBA00049985"/>
    </source>
</evidence>
<dbReference type="PROSITE" id="PS00211">
    <property type="entry name" value="ABC_TRANSPORTER_1"/>
    <property type="match status" value="1"/>
</dbReference>
<dbReference type="InterPro" id="IPR003593">
    <property type="entry name" value="AAA+_ATPase"/>
</dbReference>
<evidence type="ECO:0000256" key="10">
    <source>
        <dbReference type="SAM" id="MobiDB-lite"/>
    </source>
</evidence>
<comment type="caution">
    <text evidence="12">The sequence shown here is derived from an EMBL/GenBank/DDBJ whole genome shotgun (WGS) entry which is preliminary data.</text>
</comment>
<dbReference type="InterPro" id="IPR027417">
    <property type="entry name" value="P-loop_NTPase"/>
</dbReference>
<dbReference type="InterPro" id="IPR003439">
    <property type="entry name" value="ABC_transporter-like_ATP-bd"/>
</dbReference>
<dbReference type="NCBIfam" id="TIGR01188">
    <property type="entry name" value="drrA"/>
    <property type="match status" value="1"/>
</dbReference>
<evidence type="ECO:0000256" key="4">
    <source>
        <dbReference type="ARBA" id="ARBA00022741"/>
    </source>
</evidence>
<dbReference type="InterPro" id="IPR017871">
    <property type="entry name" value="ABC_transporter-like_CS"/>
</dbReference>
<feature type="domain" description="ABC transporter" evidence="11">
    <location>
        <begin position="19"/>
        <end position="249"/>
    </location>
</feature>
<dbReference type="InterPro" id="IPR050763">
    <property type="entry name" value="ABC_transporter_ATP-binding"/>
</dbReference>
<dbReference type="Gene3D" id="3.40.50.300">
    <property type="entry name" value="P-loop containing nucleotide triphosphate hydrolases"/>
    <property type="match status" value="1"/>
</dbReference>